<evidence type="ECO:0000259" key="3">
    <source>
        <dbReference type="Pfam" id="PF01345"/>
    </source>
</evidence>
<feature type="region of interest" description="Disordered" evidence="1">
    <location>
        <begin position="3187"/>
        <end position="3220"/>
    </location>
</feature>
<protein>
    <submittedName>
        <fullName evidence="5">Putative repeat protein (TIGR01451 family)/gliding motility-associated-like protein</fullName>
    </submittedName>
</protein>
<proteinExistence type="predicted"/>
<feature type="domain" description="DUF7507" evidence="4">
    <location>
        <begin position="3111"/>
        <end position="3210"/>
    </location>
</feature>
<feature type="domain" description="DUF11" evidence="3">
    <location>
        <begin position="1601"/>
        <end position="1710"/>
    </location>
</feature>
<feature type="region of interest" description="Disordered" evidence="1">
    <location>
        <begin position="838"/>
        <end position="870"/>
    </location>
</feature>
<feature type="domain" description="DUF11" evidence="3">
    <location>
        <begin position="1216"/>
        <end position="1323"/>
    </location>
</feature>
<dbReference type="OrthoDB" id="5726170at2"/>
<dbReference type="InterPro" id="IPR055354">
    <property type="entry name" value="DUF7507"/>
</dbReference>
<gene>
    <name evidence="5" type="ORF">LY11_01000</name>
</gene>
<dbReference type="SUPFAM" id="SSF49785">
    <property type="entry name" value="Galactose-binding domain-like"/>
    <property type="match status" value="1"/>
</dbReference>
<dbReference type="NCBIfam" id="TIGR01451">
    <property type="entry name" value="B_ant_repeat"/>
    <property type="match status" value="16"/>
</dbReference>
<dbReference type="Gene3D" id="2.60.40.10">
    <property type="entry name" value="Immunoglobulins"/>
    <property type="match status" value="4"/>
</dbReference>
<feature type="domain" description="DUF11" evidence="3">
    <location>
        <begin position="2897"/>
        <end position="3014"/>
    </location>
</feature>
<feature type="domain" description="DUF11" evidence="3">
    <location>
        <begin position="2513"/>
        <end position="2618"/>
    </location>
</feature>
<feature type="domain" description="DUF11" evidence="3">
    <location>
        <begin position="1860"/>
        <end position="1985"/>
    </location>
</feature>
<dbReference type="InterPro" id="IPR026341">
    <property type="entry name" value="T9SS_type_B"/>
</dbReference>
<feature type="compositionally biased region" description="Polar residues" evidence="1">
    <location>
        <begin position="848"/>
        <end position="862"/>
    </location>
</feature>
<feature type="domain" description="DUF11" evidence="3">
    <location>
        <begin position="2385"/>
        <end position="2504"/>
    </location>
</feature>
<dbReference type="Pfam" id="PF17963">
    <property type="entry name" value="Big_9"/>
    <property type="match status" value="1"/>
</dbReference>
<feature type="compositionally biased region" description="Polar residues" evidence="1">
    <location>
        <begin position="3187"/>
        <end position="3196"/>
    </location>
</feature>
<feature type="signal peptide" evidence="2">
    <location>
        <begin position="1"/>
        <end position="37"/>
    </location>
</feature>
<feature type="domain" description="DUF7507" evidence="4">
    <location>
        <begin position="3232"/>
        <end position="3328"/>
    </location>
</feature>
<dbReference type="PANTHER" id="PTHR34819:SF3">
    <property type="entry name" value="CELL SURFACE PROTEIN"/>
    <property type="match status" value="1"/>
</dbReference>
<accession>A0A327T7Q6</accession>
<dbReference type="InterPro" id="IPR047589">
    <property type="entry name" value="DUF11_rpt"/>
</dbReference>
<sequence length="3552" mass="356850">MATSLRSFRLKNNRFARNLCCLFFISIGLFLNQKASAQINLALGKTVTSSSTAAGSSNNNLVDGSFSTVASTNNTQTGANAEWYLVDLGDDYYIENVTIGANPANPAGARRFMIVSWSSGVAGPAGLGIVPPNYLTGGAAGGGSTSLYNRLSYQLGSANSSSPVSNFDVKPAGQNLGVAFTNNKFAFNFGTHKARYVLLLNLQRAAFDISELQVFQSTKGSVRTFTNGGFESQASPGVTQTPEGTVAGWSSTEVVGAVVDGEQPINGGFIEIWRDNTVNGGAGVVRSRTGNYFAELNAFVSAELDQEPVCVLQGETFTWSFAHRGRLGVDVMALRIDDKDVAQFSDNNDQSGTHNGTLLATGVGTTTIKVGGNTQATAGTIAGNADARGWTLWTGTWVNTSGTSKKVSFGFRAVSSAGGQLGAGNFIDDVGLSSLSALASFNTSTAFGPESQATANLPKIRLQGNVTQANSSIKLNITGGTATRGLDYTTKLNATDAAPSNTGLITIPIPIGNYDGTDATALSLAPYIKILTDKISPEPDETIIGVLQDAVGLVVIGDAGACTTSSTAGNFNYTITDTPPIAITITPTNVSCFGSNNGKATPTITGGTGTYTYSWNTTPVQTTATAINLPPGTYVLTVTDAVSGEVSTASADITQPLAALASSGIITNTSAPAVNDGAIDLSVTGGTAPYTYLWSNGAVTEDVSGLAYGTYTVNIKDANGCSTSNSFLVKATPQATDVTSGTKISNESAGTVISPLAGTDADGTIASYTVTTLPPSAQGILTLNDGTPVTTSTILTPAQAANLKFVPNSSYIGTVTFNFTVTDNDGLADLTPATYTLNVGSPPETKDVTNPTPISNQATGTTIAPLESSDAKDGGTISSYTISTLPAPAQGTLTLVDGTLVTAGQVLTPAQASGLKFTATPGYTGPATFTYTSTDNDGFIDATPATYTLNVVRPTSDLAVTKTASPKPAVAGQALTYTITLTNNGSGSLVNSDALTLTDNLPAGFTATSYHASAGTYTSINGNWTGLTLATGQSATITVAGNVSPSATGTLNNSATLTLPPNITDPTPDNNTGTDVTPISEKPVLVVEKTGPASITAGNIAQYKIKVSNTGPSNAVGAIISDQVPATLTGVSWTSTVAGNATVTTGAVGTGNNVSLTGNIPTGAANFITLTVTGTLSPGATGSLVNTATATPGPQQPNGTGGSSAFTSTINNTTGITIAKTAPAKATSGGAINYQLEIGNNGPSDAVAVNINDAISAQISNVSWTTQIAGGAAIISGSSGNTNTLAIVANIPAGSTNKVIVNITGNIASSYTGTLTNTASATPQGGPAVTATATTNVTALPTFDFSKTGPSSTLAGSQIQYILTTKNTSLSNSTASVISDIVPASISNVTWTAAVKSGTATITNGTTGTGNSVAVTANTNPAAIIEITINGTIGAGFSGNVFNSAKISPAEAGTTEVISSTNTTVQRTPKLAIQKNGPANIKAGQPITYTITVNNSSTANAIGSVITDAIPTGILNPAWTSTVNGAATITAGASGNSSNLSVTGNIPAGASNAIVITVTGIVDPSQTATLVNTAIATPAEPGSTPATSTAVNTQVTLAPNISLNKTGPATIAAGQQITYQIDAINNGPSNASNLAIADIIPNELTNVKWTATAAGTSIINGSATGTGNTLNINADLKTGNTNKLSIVITGDIAPGQVAANISNTATATPGEPGIPPVNSNTVNTAIIVKSGLSVVKSGPATVDAGGHITYTLLVGNNGPSNAVGALVQDQLPAGISGITATSKTSGAASVTTAVNVTANLLTLTGDIPAGNGNSILITINGKVDVAIAASSITNTATVTPSGGSPISSNPVTSTISQTADLKITKTGPQKLISGENVTYTLTVSNAGPSNVTGAVITDVVPAGIINTTWVATASAGASVSATNGSGNNVSLTGNLPANTTESITITIHGKVDPTFTGTTISNTATATPPAGVTDPSPATSTVTSTITRVADVTMSKSAPANAGAGESITYVLHITNSGLTTAVNTHVVDNLDPRIESATWNVTSISAGATTTVNSGSGSIDLAADIPFGGFVDITINGTIAAGASVGDNIPNTASATVDPSITDSNPADNTTTVGTLIRANANYRISKAGPSTVKVGETITYTILVENTGVSNITGAIIKDDLPGSIINTTWTATGANGAVPSVANGSGNIDITGNLPANNGKITIVVTGLVTPAADMSIVNVATVQVSPDLPVESSKTTAVIKSADVSISKSGPANVVSGDNITYTLVAANNGPADVSNLVVKDVMPAALQNVTWSVVLSGNSSLAAGGTLTGNGDVDLPLNIPAGTSNFVTVTITGKVPSNTSNGQLVNTANIDLNAAGGITDYNLANNAATVNTTITSDPILNVEKTGPANADAGGAIFYTIRLTNSGLSDATGVKLSDLVPAQVNVSGWTTSMEGAATITTGATGTGNDVNITGDIPAGSGNAIVVNITGTINASYRGNISNTAYAETADGTPVPSNPVTTVVGLKAGLTIVKNAPAQIAAGEAITYTIQVNNTGPSNLSANVITDDVPAAITNVTWSATANGGAKINTGATGTGNTLSLNADLPANSGVLITVTGIVPSSYTGTLENFATITPPTTSGVPPVTSTPVTTIVTKESKLVFSKGAPATISSGQKIVYTLTLENTGPSDATNSIIADVVPNQILPATISWIAIATNGATINSGDSGNGSANVSSDVNVPVGGKVEIRIEGTIDPDYTGNLTNTATVTPDNGTGTPIPSTSTTTVAAQSDLVITKSAPAQLTAGQDITYNIHVKNNGPGNASGVDISDVVPNGIENVNWTANAQGLATINGASTGKGNVTLNVNIPAGAADGMTVTITGKVNAAFSGDLVNQATAAVYGLTQTATVTTNITRRPVLSITKTGSASVTPGSAITYQLIVKNTSESDALQAVILDHIPAGVENVKWIATVQGSAKINGASDGTGDVTVNADIPAGAANLLTVDITGTLATTATGYIVNSATVTPSESGGKDVKTSTEVNTAVKPAGQPDAARTLTDTPVNIPVKTNDANSDTYTVVKDGGPANGTITVNADGTITYIPAVGFTGTDSFTYRLETPEGTLSDPITVVVTIYNASFSLQKVAGTAPVSIAGDVINYNLTLTNTGQSALSNIAITDSGADAGSITPANIATLAIGGSATVTAKHTLTQAEVNSGSYSNQAGGTGKDEDGNPISSKSDDPSTPVIGDPTVVTIQQIPGLTLVKTGVQSANGTQMVYQFLIKNTGNVTLNTFTLNDAKLGIANEAITIDGGLAPGATATISRTYTLTQADQDLGTVTNTASVNAKTPSGADVTDISGTEENNDTPTLIKLKAIPGVSIVKTATLSTNETQLVYQFVIKNTGNVTLNTFTLTDVKLGIASEAITIAGGLAPGASTSLSKTYTLTPADINLGTVTNTASVHAKSPDGKDISDISGTAESNDTPTVIALPFPDITVPNLFTPDGDGRNDTFEIRGLDRYEKNELIIVNRWGNEVYKTSGYKNTWAGDGLSEGTYYYLLKLKKDTNSSWKVLKGFITLMRNK</sequence>
<dbReference type="InterPro" id="IPR008979">
    <property type="entry name" value="Galactose-bd-like_sf"/>
</dbReference>
<dbReference type="NCBIfam" id="TIGR04131">
    <property type="entry name" value="Bac_Flav_CTERM"/>
    <property type="match status" value="1"/>
</dbReference>
<organism evidence="5 6">
    <name type="scientific">Pedobacter cryoconitis</name>
    <dbReference type="NCBI Taxonomy" id="188932"/>
    <lineage>
        <taxon>Bacteria</taxon>
        <taxon>Pseudomonadati</taxon>
        <taxon>Bacteroidota</taxon>
        <taxon>Sphingobacteriia</taxon>
        <taxon>Sphingobacteriales</taxon>
        <taxon>Sphingobacteriaceae</taxon>
        <taxon>Pedobacter</taxon>
    </lineage>
</organism>
<feature type="domain" description="DUF11" evidence="3">
    <location>
        <begin position="1732"/>
        <end position="1849"/>
    </location>
</feature>
<feature type="domain" description="DUF11" evidence="3">
    <location>
        <begin position="2649"/>
        <end position="2752"/>
    </location>
</feature>
<dbReference type="InterPro" id="IPR013783">
    <property type="entry name" value="Ig-like_fold"/>
</dbReference>
<dbReference type="InterPro" id="IPR043504">
    <property type="entry name" value="Peptidase_S1_PA_chymotrypsin"/>
</dbReference>
<dbReference type="Proteomes" id="UP000249754">
    <property type="component" value="Unassembled WGS sequence"/>
</dbReference>
<evidence type="ECO:0000313" key="6">
    <source>
        <dbReference type="Proteomes" id="UP000249754"/>
    </source>
</evidence>
<dbReference type="Gene3D" id="2.60.40.740">
    <property type="match status" value="1"/>
</dbReference>
<feature type="domain" description="DUF11" evidence="3">
    <location>
        <begin position="1471"/>
        <end position="1583"/>
    </location>
</feature>
<dbReference type="Gene3D" id="2.40.10.10">
    <property type="entry name" value="Trypsin-like serine proteases"/>
    <property type="match status" value="1"/>
</dbReference>
<feature type="domain" description="DUF7507" evidence="4">
    <location>
        <begin position="3348"/>
        <end position="3444"/>
    </location>
</feature>
<feature type="region of interest" description="Disordered" evidence="1">
    <location>
        <begin position="1051"/>
        <end position="1076"/>
    </location>
</feature>
<evidence type="ECO:0000256" key="2">
    <source>
        <dbReference type="SAM" id="SignalP"/>
    </source>
</evidence>
<dbReference type="Pfam" id="PF01345">
    <property type="entry name" value="DUF11"/>
    <property type="match status" value="14"/>
</dbReference>
<dbReference type="Pfam" id="PF24346">
    <property type="entry name" value="DUF7507"/>
    <property type="match status" value="3"/>
</dbReference>
<dbReference type="EMBL" id="QLLR01000002">
    <property type="protein sequence ID" value="RAJ35753.1"/>
    <property type="molecule type" value="Genomic_DNA"/>
</dbReference>
<feature type="chain" id="PRO_5016294597" evidence="2">
    <location>
        <begin position="38"/>
        <end position="3552"/>
    </location>
</feature>
<dbReference type="Pfam" id="PF13585">
    <property type="entry name" value="CHU_C"/>
    <property type="match status" value="1"/>
</dbReference>
<feature type="compositionally biased region" description="Low complexity" evidence="1">
    <location>
        <begin position="1056"/>
        <end position="1076"/>
    </location>
</feature>
<dbReference type="Gene3D" id="2.60.120.260">
    <property type="entry name" value="Galactose-binding domain-like"/>
    <property type="match status" value="1"/>
</dbReference>
<evidence type="ECO:0000256" key="1">
    <source>
        <dbReference type="SAM" id="MobiDB-lite"/>
    </source>
</evidence>
<dbReference type="InterPro" id="IPR051172">
    <property type="entry name" value="Chlamydia_OmcB"/>
</dbReference>
<dbReference type="RefSeq" id="WP_111632589.1">
    <property type="nucleotide sequence ID" value="NZ_QLLR01000002.1"/>
</dbReference>
<evidence type="ECO:0000313" key="5">
    <source>
        <dbReference type="EMBL" id="RAJ35753.1"/>
    </source>
</evidence>
<evidence type="ECO:0000259" key="4">
    <source>
        <dbReference type="Pfam" id="PF24346"/>
    </source>
</evidence>
<dbReference type="InterPro" id="IPR001434">
    <property type="entry name" value="OmcB-like_DUF11"/>
</dbReference>
<feature type="domain" description="DUF11" evidence="3">
    <location>
        <begin position="2129"/>
        <end position="2228"/>
    </location>
</feature>
<dbReference type="InterPro" id="IPR025667">
    <property type="entry name" value="SprB_repeat"/>
</dbReference>
<feature type="domain" description="DUF11" evidence="3">
    <location>
        <begin position="957"/>
        <end position="1074"/>
    </location>
</feature>
<dbReference type="PANTHER" id="PTHR34819">
    <property type="entry name" value="LARGE CYSTEINE-RICH PERIPLASMIC PROTEIN OMCB"/>
    <property type="match status" value="1"/>
</dbReference>
<name>A0A327T7Q6_9SPHI</name>
<feature type="domain" description="DUF11" evidence="3">
    <location>
        <begin position="2771"/>
        <end position="2876"/>
    </location>
</feature>
<dbReference type="Pfam" id="PF13573">
    <property type="entry name" value="SprB"/>
    <property type="match status" value="2"/>
</dbReference>
<keyword evidence="2" id="KW-0732">Signal</keyword>
<reference evidence="5 6" key="1">
    <citation type="submission" date="2018-06" db="EMBL/GenBank/DDBJ databases">
        <title>Genomic Encyclopedia of Archaeal and Bacterial Type Strains, Phase II (KMG-II): from individual species to whole genera.</title>
        <authorList>
            <person name="Goeker M."/>
        </authorList>
    </citation>
    <scope>NUCLEOTIDE SEQUENCE [LARGE SCALE GENOMIC DNA]</scope>
    <source>
        <strain evidence="5 6">DSM 14825</strain>
    </source>
</reference>
<feature type="domain" description="DUF11" evidence="3">
    <location>
        <begin position="1085"/>
        <end position="1202"/>
    </location>
</feature>
<feature type="domain" description="DUF11" evidence="3">
    <location>
        <begin position="2247"/>
        <end position="2376"/>
    </location>
</feature>
<comment type="caution">
    <text evidence="5">The sequence shown here is derived from an EMBL/GenBank/DDBJ whole genome shotgun (WGS) entry which is preliminary data.</text>
</comment>